<gene>
    <name evidence="1" type="ORF">BJ997_000732</name>
</gene>
<comment type="caution">
    <text evidence="1">The sequence shown here is derived from an EMBL/GenBank/DDBJ whole genome shotgun (WGS) entry which is preliminary data.</text>
</comment>
<protein>
    <submittedName>
        <fullName evidence="1">Uncharacterized protein</fullName>
    </submittedName>
</protein>
<dbReference type="Proteomes" id="UP000561726">
    <property type="component" value="Unassembled WGS sequence"/>
</dbReference>
<sequence length="42" mass="4821">MTWSNDVQVEFDRVEQLPLELQVTPAALNCEVAEEWEIFVAA</sequence>
<dbReference type="EMBL" id="JACHBQ010000001">
    <property type="protein sequence ID" value="MBB5640184.1"/>
    <property type="molecule type" value="Genomic_DNA"/>
</dbReference>
<name>A0A7W8ZU00_9MICO</name>
<dbReference type="AlphaFoldDB" id="A0A7W8ZU00"/>
<accession>A0A7W8ZU00</accession>
<evidence type="ECO:0000313" key="2">
    <source>
        <dbReference type="Proteomes" id="UP000561726"/>
    </source>
</evidence>
<reference evidence="1 2" key="1">
    <citation type="submission" date="2020-08" db="EMBL/GenBank/DDBJ databases">
        <title>Sequencing the genomes of 1000 actinobacteria strains.</title>
        <authorList>
            <person name="Klenk H.-P."/>
        </authorList>
    </citation>
    <scope>NUCLEOTIDE SEQUENCE [LARGE SCALE GENOMIC DNA]</scope>
    <source>
        <strain evidence="1 2">DSM 21065</strain>
    </source>
</reference>
<dbReference type="RefSeq" id="WP_276512144.1">
    <property type="nucleotide sequence ID" value="NZ_JACHBQ010000001.1"/>
</dbReference>
<organism evidence="1 2">
    <name type="scientific">Cryobacterium roopkundense</name>
    <dbReference type="NCBI Taxonomy" id="1001240"/>
    <lineage>
        <taxon>Bacteria</taxon>
        <taxon>Bacillati</taxon>
        <taxon>Actinomycetota</taxon>
        <taxon>Actinomycetes</taxon>
        <taxon>Micrococcales</taxon>
        <taxon>Microbacteriaceae</taxon>
        <taxon>Cryobacterium</taxon>
    </lineage>
</organism>
<evidence type="ECO:0000313" key="1">
    <source>
        <dbReference type="EMBL" id="MBB5640184.1"/>
    </source>
</evidence>
<proteinExistence type="predicted"/>